<dbReference type="Proteomes" id="UP000295106">
    <property type="component" value="Unassembled WGS sequence"/>
</dbReference>
<protein>
    <recommendedName>
        <fullName evidence="4">WD40 repeat protein</fullName>
    </recommendedName>
</protein>
<sequence length="318" mass="33072">MAGLAACGDGAGSHDSANNGGGGGEAASGRLWHNFFPLGDGTGLYVSSPDGARTRHVDAVKDAVPTPDGSHYVTLEHDLSADTSQVSIKSNSDGRVVHQAVLNGYVSKVRPSPLRLGDLLLVWASSAIAGDGVVTAIDLPARRTLQRWPTRAAADWLPDGRVISAEPTGAVHVAIVGQQDSAVGTLSVPGWTLRGLWSDPTGSRIVTRWMRFNASGDPAETDLWIAGADGTGLQRLTRTGLTSYAVWAPDGRSFAFDWDPANVCTGTACVGAGSCELHTAPATAREVTLDHASVRPIAVTDDEGQAATLGCDLLGWTR</sequence>
<evidence type="ECO:0008006" key="4">
    <source>
        <dbReference type="Google" id="ProtNLM"/>
    </source>
</evidence>
<feature type="region of interest" description="Disordered" evidence="1">
    <location>
        <begin position="1"/>
        <end position="24"/>
    </location>
</feature>
<gene>
    <name evidence="2" type="ORF">EV684_101332</name>
</gene>
<dbReference type="EMBL" id="SLXD01000001">
    <property type="protein sequence ID" value="TCP05460.1"/>
    <property type="molecule type" value="Genomic_DNA"/>
</dbReference>
<dbReference type="InterPro" id="IPR011042">
    <property type="entry name" value="6-blade_b-propeller_TolB-like"/>
</dbReference>
<comment type="caution">
    <text evidence="2">The sequence shown here is derived from an EMBL/GenBank/DDBJ whole genome shotgun (WGS) entry which is preliminary data.</text>
</comment>
<reference evidence="2 3" key="1">
    <citation type="submission" date="2019-03" db="EMBL/GenBank/DDBJ databases">
        <title>Genomic Encyclopedia of Type Strains, Phase IV (KMG-IV): sequencing the most valuable type-strain genomes for metagenomic binning, comparative biology and taxonomic classification.</title>
        <authorList>
            <person name="Goeker M."/>
        </authorList>
    </citation>
    <scope>NUCLEOTIDE SEQUENCE [LARGE SCALE GENOMIC DNA]</scope>
    <source>
        <strain evidence="2 3">DSM 1709</strain>
    </source>
</reference>
<dbReference type="AlphaFoldDB" id="A0A4R2MFG9"/>
<dbReference type="Gene3D" id="2.120.10.30">
    <property type="entry name" value="TolB, C-terminal domain"/>
    <property type="match status" value="1"/>
</dbReference>
<accession>A0A4R2MFG9</accession>
<name>A0A4R2MFG9_RUBGE</name>
<evidence type="ECO:0000313" key="2">
    <source>
        <dbReference type="EMBL" id="TCP05460.1"/>
    </source>
</evidence>
<evidence type="ECO:0000256" key="1">
    <source>
        <dbReference type="SAM" id="MobiDB-lite"/>
    </source>
</evidence>
<dbReference type="SUPFAM" id="SSF82171">
    <property type="entry name" value="DPP6 N-terminal domain-like"/>
    <property type="match status" value="1"/>
</dbReference>
<organism evidence="2 3">
    <name type="scientific">Rubrivivax gelatinosus</name>
    <name type="common">Rhodocyclus gelatinosus</name>
    <name type="synonym">Rhodopseudomonas gelatinosa</name>
    <dbReference type="NCBI Taxonomy" id="28068"/>
    <lineage>
        <taxon>Bacteria</taxon>
        <taxon>Pseudomonadati</taxon>
        <taxon>Pseudomonadota</taxon>
        <taxon>Betaproteobacteria</taxon>
        <taxon>Burkholderiales</taxon>
        <taxon>Sphaerotilaceae</taxon>
        <taxon>Rubrivivax</taxon>
    </lineage>
</organism>
<evidence type="ECO:0000313" key="3">
    <source>
        <dbReference type="Proteomes" id="UP000295106"/>
    </source>
</evidence>
<proteinExistence type="predicted"/>